<proteinExistence type="predicted"/>
<feature type="compositionally biased region" description="Basic residues" evidence="1">
    <location>
        <begin position="319"/>
        <end position="330"/>
    </location>
</feature>
<dbReference type="KEGG" id="soe:110794170"/>
<evidence type="ECO:0000256" key="1">
    <source>
        <dbReference type="SAM" id="MobiDB-lite"/>
    </source>
</evidence>
<dbReference type="Proteomes" id="UP000813463">
    <property type="component" value="Chromosome 4"/>
</dbReference>
<protein>
    <recommendedName>
        <fullName evidence="2">Retrotransposon Copia-like N-terminal domain-containing protein</fullName>
    </recommendedName>
</protein>
<dbReference type="SUPFAM" id="SSF57756">
    <property type="entry name" value="Retrovirus zinc finger-like domains"/>
    <property type="match status" value="1"/>
</dbReference>
<dbReference type="RefSeq" id="XP_021854806.2">
    <property type="nucleotide sequence ID" value="XM_021999114.2"/>
</dbReference>
<organism evidence="3 4">
    <name type="scientific">Spinacia oleracea</name>
    <name type="common">Spinach</name>
    <dbReference type="NCBI Taxonomy" id="3562"/>
    <lineage>
        <taxon>Eukaryota</taxon>
        <taxon>Viridiplantae</taxon>
        <taxon>Streptophyta</taxon>
        <taxon>Embryophyta</taxon>
        <taxon>Tracheophyta</taxon>
        <taxon>Spermatophyta</taxon>
        <taxon>Magnoliopsida</taxon>
        <taxon>eudicotyledons</taxon>
        <taxon>Gunneridae</taxon>
        <taxon>Pentapetalae</taxon>
        <taxon>Caryophyllales</taxon>
        <taxon>Chenopodiaceae</taxon>
        <taxon>Chenopodioideae</taxon>
        <taxon>Anserineae</taxon>
        <taxon>Spinacia</taxon>
    </lineage>
</organism>
<feature type="domain" description="Retrotransposon Copia-like N-terminal" evidence="2">
    <location>
        <begin position="26"/>
        <end position="70"/>
    </location>
</feature>
<evidence type="ECO:0000313" key="3">
    <source>
        <dbReference type="Proteomes" id="UP000813463"/>
    </source>
</evidence>
<accession>A0A9R0IT24</accession>
<name>A0A9R0IT24_SPIOL</name>
<keyword evidence="3" id="KW-1185">Reference proteome</keyword>
<dbReference type="GO" id="GO:0008270">
    <property type="term" value="F:zinc ion binding"/>
    <property type="evidence" value="ECO:0007669"/>
    <property type="project" value="InterPro"/>
</dbReference>
<dbReference type="InterPro" id="IPR029472">
    <property type="entry name" value="Copia-like_N"/>
</dbReference>
<dbReference type="PANTHER" id="PTHR37610:SF101">
    <property type="entry name" value="(RAPE) HYPOTHETICAL PROTEIN"/>
    <property type="match status" value="1"/>
</dbReference>
<reference evidence="3" key="1">
    <citation type="journal article" date="2021" name="Nat. Commun.">
        <title>Genomic analyses provide insights into spinach domestication and the genetic basis of agronomic traits.</title>
        <authorList>
            <person name="Cai X."/>
            <person name="Sun X."/>
            <person name="Xu C."/>
            <person name="Sun H."/>
            <person name="Wang X."/>
            <person name="Ge C."/>
            <person name="Zhang Z."/>
            <person name="Wang Q."/>
            <person name="Fei Z."/>
            <person name="Jiao C."/>
            <person name="Wang Q."/>
        </authorList>
    </citation>
    <scope>NUCLEOTIDE SEQUENCE [LARGE SCALE GENOMIC DNA]</scope>
    <source>
        <strain evidence="3">cv. Varoflay</strain>
    </source>
</reference>
<evidence type="ECO:0000259" key="2">
    <source>
        <dbReference type="Pfam" id="PF14244"/>
    </source>
</evidence>
<feature type="region of interest" description="Disordered" evidence="1">
    <location>
        <begin position="1"/>
        <end position="27"/>
    </location>
</feature>
<gene>
    <name evidence="4" type="primary">LOC110794170</name>
</gene>
<dbReference type="PANTHER" id="PTHR37610">
    <property type="entry name" value="CCHC-TYPE DOMAIN-CONTAINING PROTEIN"/>
    <property type="match status" value="1"/>
</dbReference>
<reference evidence="4" key="2">
    <citation type="submission" date="2025-08" db="UniProtKB">
        <authorList>
            <consortium name="RefSeq"/>
        </authorList>
    </citation>
    <scope>IDENTIFICATION</scope>
    <source>
        <tissue evidence="4">Leaf</tissue>
    </source>
</reference>
<dbReference type="AlphaFoldDB" id="A0A9R0IT24"/>
<feature type="region of interest" description="Disordered" evidence="1">
    <location>
        <begin position="309"/>
        <end position="346"/>
    </location>
</feature>
<dbReference type="Pfam" id="PF14244">
    <property type="entry name" value="Retrotran_gag_3"/>
    <property type="match status" value="1"/>
</dbReference>
<sequence length="368" mass="41280">MAGDEATPPPPPKRIEPDSPFYLGSQDRPGDFITPTRLRNHNYNERASDIQTALEARRKFGFLDGTITAPISPCTQSDWTAINAMLVSWITNTIDPEVKSQLTKYREPKRLWDHLKPRFSVVNGHRIQQLKSSIARCEQTKSMSVYQYYEKLNALWEDLSNLEPIISCTCCSNCSAAEKHVQKRETAKLHEFLMGLYSPYYSQQRTNILSQDPLPSLDRAYQLVTQDERVRQAKPMVEDNPPEVTAFSVRATPNTEKVRAGTGEVPFCTNCQKQGHDISSCWVLNPCIHCKKHSHASENCYEIVGYPENLKTSGPNRGRGGRSTRGRGRGSRPGNRSPIHTNTAPTHINNAAYVSGQTSNTHTSCAMG</sequence>
<dbReference type="GO" id="GO:0003676">
    <property type="term" value="F:nucleic acid binding"/>
    <property type="evidence" value="ECO:0007669"/>
    <property type="project" value="InterPro"/>
</dbReference>
<dbReference type="GeneID" id="110794170"/>
<evidence type="ECO:0000313" key="4">
    <source>
        <dbReference type="RefSeq" id="XP_021854806.2"/>
    </source>
</evidence>
<dbReference type="InterPro" id="IPR036875">
    <property type="entry name" value="Znf_CCHC_sf"/>
</dbReference>